<sequence length="51" mass="6096">MVHDIQQKIREGIALRSLSKENFTRSYKSFEIAKEICDKYPNILYFDVEEV</sequence>
<dbReference type="AlphaFoldDB" id="V8G0U2"/>
<keyword evidence="2" id="KW-1185">Reference proteome</keyword>
<dbReference type="Proteomes" id="UP000018766">
    <property type="component" value="Unassembled WGS sequence"/>
</dbReference>
<comment type="caution">
    <text evidence="1">The sequence shown here is derived from an EMBL/GenBank/DDBJ whole genome shotgun (WGS) entry which is preliminary data.</text>
</comment>
<dbReference type="EMBL" id="AYSV01000091">
    <property type="protein sequence ID" value="ETD70040.1"/>
    <property type="molecule type" value="Genomic_DNA"/>
</dbReference>
<evidence type="ECO:0000313" key="2">
    <source>
        <dbReference type="Proteomes" id="UP000018766"/>
    </source>
</evidence>
<evidence type="ECO:0000313" key="1">
    <source>
        <dbReference type="EMBL" id="ETD70040.1"/>
    </source>
</evidence>
<proteinExistence type="predicted"/>
<accession>V8G0U2</accession>
<organism evidence="1 2">
    <name type="scientific">Pelistega indica</name>
    <dbReference type="NCBI Taxonomy" id="1414851"/>
    <lineage>
        <taxon>Bacteria</taxon>
        <taxon>Pseudomonadati</taxon>
        <taxon>Pseudomonadota</taxon>
        <taxon>Betaproteobacteria</taxon>
        <taxon>Burkholderiales</taxon>
        <taxon>Alcaligenaceae</taxon>
        <taxon>Pelistega</taxon>
    </lineage>
</organism>
<name>V8G0U2_9BURK</name>
<protein>
    <submittedName>
        <fullName evidence="1">Uncharacterized protein</fullName>
    </submittedName>
</protein>
<gene>
    <name evidence="1" type="ORF">V757_08170</name>
</gene>
<reference evidence="1 2" key="1">
    <citation type="submission" date="2013-11" db="EMBL/GenBank/DDBJ databases">
        <title>Genomic analysis of Pelistega sp. HM-7.</title>
        <authorList>
            <person name="Kumbhare S.V."/>
            <person name="Shetty S.A."/>
            <person name="Sharma O."/>
            <person name="Dhotre D.P."/>
        </authorList>
    </citation>
    <scope>NUCLEOTIDE SEQUENCE [LARGE SCALE GENOMIC DNA]</scope>
    <source>
        <strain evidence="1 2">HM-7</strain>
    </source>
</reference>